<protein>
    <recommendedName>
        <fullName evidence="3">Squalene cyclase C-terminal domain-containing protein</fullName>
    </recommendedName>
</protein>
<dbReference type="InterPro" id="IPR008930">
    <property type="entry name" value="Terpenoid_cyclase/PrenylTrfase"/>
</dbReference>
<dbReference type="SUPFAM" id="SSF48239">
    <property type="entry name" value="Terpenoid cyclases/Protein prenyltransferases"/>
    <property type="match status" value="1"/>
</dbReference>
<comment type="caution">
    <text evidence="1">The sequence shown here is derived from an EMBL/GenBank/DDBJ whole genome shotgun (WGS) entry which is preliminary data.</text>
</comment>
<organism evidence="1 2">
    <name type="scientific">Methanolobus chelungpuianus</name>
    <dbReference type="NCBI Taxonomy" id="502115"/>
    <lineage>
        <taxon>Archaea</taxon>
        <taxon>Methanobacteriati</taxon>
        <taxon>Methanobacteriota</taxon>
        <taxon>Stenosarchaea group</taxon>
        <taxon>Methanomicrobia</taxon>
        <taxon>Methanosarcinales</taxon>
        <taxon>Methanosarcinaceae</taxon>
        <taxon>Methanolobus</taxon>
    </lineage>
</organism>
<dbReference type="AlphaFoldDB" id="A0AAE3KWW9"/>
<evidence type="ECO:0000313" key="2">
    <source>
        <dbReference type="Proteomes" id="UP001206983"/>
    </source>
</evidence>
<name>A0AAE3KWW9_9EURY</name>
<gene>
    <name evidence="1" type="ORF">PV02_06200</name>
</gene>
<dbReference type="Proteomes" id="UP001206983">
    <property type="component" value="Unassembled WGS sequence"/>
</dbReference>
<keyword evidence="2" id="KW-1185">Reference proteome</keyword>
<evidence type="ECO:0008006" key="3">
    <source>
        <dbReference type="Google" id="ProtNLM"/>
    </source>
</evidence>
<dbReference type="EMBL" id="JTEO01000004">
    <property type="protein sequence ID" value="MCQ6962705.1"/>
    <property type="molecule type" value="Genomic_DNA"/>
</dbReference>
<dbReference type="RefSeq" id="WP_256622520.1">
    <property type="nucleotide sequence ID" value="NZ_JTEO01000004.1"/>
</dbReference>
<accession>A0AAE3KWW9</accession>
<reference evidence="1 2" key="1">
    <citation type="journal article" date="2011" name="Appl. Environ. Microbiol.">
        <title>Methanogenic archaea isolated from Taiwan's Chelungpu fault.</title>
        <authorList>
            <person name="Wu S.Y."/>
            <person name="Lai M.C."/>
        </authorList>
    </citation>
    <scope>NUCLEOTIDE SEQUENCE [LARGE SCALE GENOMIC DNA]</scope>
    <source>
        <strain evidence="1 2">St545Mb</strain>
    </source>
</reference>
<dbReference type="Gene3D" id="1.50.10.20">
    <property type="match status" value="1"/>
</dbReference>
<evidence type="ECO:0000313" key="1">
    <source>
        <dbReference type="EMBL" id="MCQ6962705.1"/>
    </source>
</evidence>
<sequence>MHFNSELSFDWLLSQDITQVKELSRAILACHVWDVENELAPRLIRLKKEGNWDHSLRDTARAASSLAAIGIVFPDVGKWMLSSQEEGSWNKDVYDTTYALIALADMGIRNVEGCSWLIDNYGPSWEYPGTTSLVLQSLLLQGKLGVTEVPDENEFIHDRAKWLLSRRSPEGDWETIATSNLVMQALILAGYGRKLDASKQRLLSLMNNNGSWGKNAGDVTATSLSLITLGYFTHMSI</sequence>
<proteinExistence type="predicted"/>